<evidence type="ECO:0000256" key="3">
    <source>
        <dbReference type="ARBA" id="ARBA00023163"/>
    </source>
</evidence>
<evidence type="ECO:0000256" key="2">
    <source>
        <dbReference type="ARBA" id="ARBA00023125"/>
    </source>
</evidence>
<evidence type="ECO:0000313" key="5">
    <source>
        <dbReference type="EMBL" id="NYS25010.1"/>
    </source>
</evidence>
<dbReference type="RefSeq" id="WP_179905716.1">
    <property type="nucleotide sequence ID" value="NZ_JACBXS010000014.1"/>
</dbReference>
<accession>A0A7Z0KY94</accession>
<dbReference type="InterPro" id="IPR002818">
    <property type="entry name" value="DJ-1/PfpI"/>
</dbReference>
<feature type="domain" description="HTH araC/xylS-type" evidence="4">
    <location>
        <begin position="233"/>
        <end position="331"/>
    </location>
</feature>
<sequence>MKPQRAFDGLRIDPGRGPLRIALLVLPGFPMGCLSSAIEPLRAANQISGTDSYRWKIVSESGAPVTCSAGIDFAADAALEELDRADAFYIISSPQADMADPRRTLGALRRLARKGVMMGAFSGGVFPLARAGLLDGHRVSVHWCYEAAFRAEFPLAIPDDAVMTIDRRRETASGANAVFDLMLRRIGVELDSRIMTEVACWFQHPMVRSESVSQRRPSANGGAASDMLPAPVTRAIAIFAENIETPVLIGDVARQVAVSERQLERAFKRATGLGPLAYYRQMRLNEARQMVRYSADSLRDIAFAVGYSTPSRMARHYRAAFGVTPREDRDGVDLFRVRASAPA</sequence>
<organism evidence="5 6">
    <name type="scientific">Rhabdonatronobacter sediminivivens</name>
    <dbReference type="NCBI Taxonomy" id="2743469"/>
    <lineage>
        <taxon>Bacteria</taxon>
        <taxon>Pseudomonadati</taxon>
        <taxon>Pseudomonadota</taxon>
        <taxon>Alphaproteobacteria</taxon>
        <taxon>Rhodobacterales</taxon>
        <taxon>Paracoccaceae</taxon>
        <taxon>Rhabdonatronobacter</taxon>
    </lineage>
</organism>
<dbReference type="Gene3D" id="3.40.50.880">
    <property type="match status" value="1"/>
</dbReference>
<dbReference type="SUPFAM" id="SSF46689">
    <property type="entry name" value="Homeodomain-like"/>
    <property type="match status" value="2"/>
</dbReference>
<dbReference type="EMBL" id="JACBXS010000014">
    <property type="protein sequence ID" value="NYS25010.1"/>
    <property type="molecule type" value="Genomic_DNA"/>
</dbReference>
<dbReference type="GO" id="GO:0043565">
    <property type="term" value="F:sequence-specific DNA binding"/>
    <property type="evidence" value="ECO:0007669"/>
    <property type="project" value="InterPro"/>
</dbReference>
<proteinExistence type="predicted"/>
<dbReference type="SUPFAM" id="SSF52317">
    <property type="entry name" value="Class I glutamine amidotransferase-like"/>
    <property type="match status" value="1"/>
</dbReference>
<keyword evidence="6" id="KW-1185">Reference proteome</keyword>
<dbReference type="Pfam" id="PF01965">
    <property type="entry name" value="DJ-1_PfpI"/>
    <property type="match status" value="1"/>
</dbReference>
<comment type="caution">
    <text evidence="5">The sequence shown here is derived from an EMBL/GenBank/DDBJ whole genome shotgun (WGS) entry which is preliminary data.</text>
</comment>
<gene>
    <name evidence="5" type="ORF">HUK65_08390</name>
</gene>
<dbReference type="InterPro" id="IPR050204">
    <property type="entry name" value="AraC_XylS_family_regulators"/>
</dbReference>
<protein>
    <submittedName>
        <fullName evidence="5">GlxA family transcriptional regulator</fullName>
    </submittedName>
</protein>
<dbReference type="AlphaFoldDB" id="A0A7Z0KY94"/>
<dbReference type="PROSITE" id="PS01124">
    <property type="entry name" value="HTH_ARAC_FAMILY_2"/>
    <property type="match status" value="1"/>
</dbReference>
<keyword evidence="1" id="KW-0805">Transcription regulation</keyword>
<keyword evidence="3" id="KW-0804">Transcription</keyword>
<keyword evidence="2" id="KW-0238">DNA-binding</keyword>
<dbReference type="InterPro" id="IPR018060">
    <property type="entry name" value="HTH_AraC"/>
</dbReference>
<dbReference type="InterPro" id="IPR029062">
    <property type="entry name" value="Class_I_gatase-like"/>
</dbReference>
<evidence type="ECO:0000256" key="1">
    <source>
        <dbReference type="ARBA" id="ARBA00023015"/>
    </source>
</evidence>
<evidence type="ECO:0000259" key="4">
    <source>
        <dbReference type="PROSITE" id="PS01124"/>
    </source>
</evidence>
<dbReference type="InterPro" id="IPR009057">
    <property type="entry name" value="Homeodomain-like_sf"/>
</dbReference>
<name>A0A7Z0KY94_9RHOB</name>
<dbReference type="PANTHER" id="PTHR46796">
    <property type="entry name" value="HTH-TYPE TRANSCRIPTIONAL ACTIVATOR RHAS-RELATED"/>
    <property type="match status" value="1"/>
</dbReference>
<dbReference type="Pfam" id="PF12833">
    <property type="entry name" value="HTH_18"/>
    <property type="match status" value="1"/>
</dbReference>
<dbReference type="SMART" id="SM00342">
    <property type="entry name" value="HTH_ARAC"/>
    <property type="match status" value="1"/>
</dbReference>
<dbReference type="Proteomes" id="UP000529417">
    <property type="component" value="Unassembled WGS sequence"/>
</dbReference>
<reference evidence="5 6" key="1">
    <citation type="journal article" date="2000" name="Arch. Microbiol.">
        <title>Rhodobaca bogoriensis gen. nov. and sp. nov., an alkaliphilic purple nonsulfur bacterium from African Rift Valley soda lakes.</title>
        <authorList>
            <person name="Milford A.D."/>
            <person name="Achenbach L.A."/>
            <person name="Jung D.O."/>
            <person name="Madigan M.T."/>
        </authorList>
    </citation>
    <scope>NUCLEOTIDE SEQUENCE [LARGE SCALE GENOMIC DNA]</scope>
    <source>
        <strain evidence="5 6">2376</strain>
    </source>
</reference>
<dbReference type="CDD" id="cd03136">
    <property type="entry name" value="GATase1_AraC_ArgR_like"/>
    <property type="match status" value="1"/>
</dbReference>
<evidence type="ECO:0000313" key="6">
    <source>
        <dbReference type="Proteomes" id="UP000529417"/>
    </source>
</evidence>
<dbReference type="Gene3D" id="1.10.10.60">
    <property type="entry name" value="Homeodomain-like"/>
    <property type="match status" value="1"/>
</dbReference>
<dbReference type="GO" id="GO:0003700">
    <property type="term" value="F:DNA-binding transcription factor activity"/>
    <property type="evidence" value="ECO:0007669"/>
    <property type="project" value="InterPro"/>
</dbReference>